<reference evidence="1 2" key="1">
    <citation type="submission" date="2018-11" db="EMBL/GenBank/DDBJ databases">
        <authorList>
            <consortium name="Pathogen Informatics"/>
        </authorList>
    </citation>
    <scope>NUCLEOTIDE SEQUENCE [LARGE SCALE GENOMIC DNA]</scope>
</reference>
<gene>
    <name evidence="1" type="ORF">DILT_LOCUS12413</name>
</gene>
<accession>A0A3P7P940</accession>
<protein>
    <submittedName>
        <fullName evidence="1">Uncharacterized protein</fullName>
    </submittedName>
</protein>
<keyword evidence="2" id="KW-1185">Reference proteome</keyword>
<sequence length="131" mass="14599">MAYWLVVQSIISPLKPSAFESFNQAFCLLLTATAGSARSASVVSEFMVHPLFLVLRKAVVQCTSPAVPILTPYLSGLASCRRFCENVARNLHIFDLVDPCLLLFDRIFLLSVYQQSGTEKRRLELWACVGD</sequence>
<dbReference type="Proteomes" id="UP000281553">
    <property type="component" value="Unassembled WGS sequence"/>
</dbReference>
<dbReference type="AlphaFoldDB" id="A0A3P7P940"/>
<dbReference type="OrthoDB" id="10337163at2759"/>
<organism evidence="1 2">
    <name type="scientific">Dibothriocephalus latus</name>
    <name type="common">Fish tapeworm</name>
    <name type="synonym">Diphyllobothrium latum</name>
    <dbReference type="NCBI Taxonomy" id="60516"/>
    <lineage>
        <taxon>Eukaryota</taxon>
        <taxon>Metazoa</taxon>
        <taxon>Spiralia</taxon>
        <taxon>Lophotrochozoa</taxon>
        <taxon>Platyhelminthes</taxon>
        <taxon>Cestoda</taxon>
        <taxon>Eucestoda</taxon>
        <taxon>Diphyllobothriidea</taxon>
        <taxon>Diphyllobothriidae</taxon>
        <taxon>Dibothriocephalus</taxon>
    </lineage>
</organism>
<evidence type="ECO:0000313" key="2">
    <source>
        <dbReference type="Proteomes" id="UP000281553"/>
    </source>
</evidence>
<proteinExistence type="predicted"/>
<name>A0A3P7P940_DIBLA</name>
<dbReference type="EMBL" id="UYRU01066370">
    <property type="protein sequence ID" value="VDN16582.1"/>
    <property type="molecule type" value="Genomic_DNA"/>
</dbReference>
<evidence type="ECO:0000313" key="1">
    <source>
        <dbReference type="EMBL" id="VDN16582.1"/>
    </source>
</evidence>